<accession>A0AAF0QJM8</accession>
<name>A0AAF0QJM8_SOLVR</name>
<dbReference type="Gene3D" id="3.30.420.10">
    <property type="entry name" value="Ribonuclease H-like superfamily/Ribonuclease H"/>
    <property type="match status" value="1"/>
</dbReference>
<dbReference type="EMBL" id="CP133615">
    <property type="protein sequence ID" value="WMV25019.1"/>
    <property type="molecule type" value="Genomic_DNA"/>
</dbReference>
<dbReference type="AlphaFoldDB" id="A0AAF0QJM8"/>
<sequence>MTFHPWTNGQSESTIQTLEDMLRAYVIDFKGNWDDHFPLIEFAYNNSYHSSVEMTPFKALYGRSCRSLIGWLKVGEVTLIGPKLVHEAKKCVGDLTFITPLETLGVREILSYEEVSVEILDRQTRN</sequence>
<dbReference type="PANTHER" id="PTHR45835:SF91">
    <property type="entry name" value="RETROTRANSPOSON, TY3-GYPSY SUBCLASS-LIKE PROTEIN"/>
    <property type="match status" value="1"/>
</dbReference>
<proteinExistence type="predicted"/>
<dbReference type="InterPro" id="IPR036397">
    <property type="entry name" value="RNaseH_sf"/>
</dbReference>
<evidence type="ECO:0000313" key="3">
    <source>
        <dbReference type="Proteomes" id="UP001234989"/>
    </source>
</evidence>
<dbReference type="GO" id="GO:0003676">
    <property type="term" value="F:nucleic acid binding"/>
    <property type="evidence" value="ECO:0007669"/>
    <property type="project" value="InterPro"/>
</dbReference>
<dbReference type="InterPro" id="IPR001584">
    <property type="entry name" value="Integrase_cat-core"/>
</dbReference>
<dbReference type="Proteomes" id="UP001234989">
    <property type="component" value="Chromosome 4"/>
</dbReference>
<dbReference type="SUPFAM" id="SSF53098">
    <property type="entry name" value="Ribonuclease H-like"/>
    <property type="match status" value="1"/>
</dbReference>
<dbReference type="InterPro" id="IPR012337">
    <property type="entry name" value="RNaseH-like_sf"/>
</dbReference>
<dbReference type="PROSITE" id="PS50994">
    <property type="entry name" value="INTEGRASE"/>
    <property type="match status" value="1"/>
</dbReference>
<dbReference type="GO" id="GO:0015074">
    <property type="term" value="P:DNA integration"/>
    <property type="evidence" value="ECO:0007669"/>
    <property type="project" value="InterPro"/>
</dbReference>
<reference evidence="2" key="1">
    <citation type="submission" date="2023-08" db="EMBL/GenBank/DDBJ databases">
        <title>A de novo genome assembly of Solanum verrucosum Schlechtendal, a Mexican diploid species geographically isolated from the other diploid A-genome species in potato relatives.</title>
        <authorList>
            <person name="Hosaka K."/>
        </authorList>
    </citation>
    <scope>NUCLEOTIDE SEQUENCE</scope>
    <source>
        <tissue evidence="2">Young leaves</tissue>
    </source>
</reference>
<organism evidence="2 3">
    <name type="scientific">Solanum verrucosum</name>
    <dbReference type="NCBI Taxonomy" id="315347"/>
    <lineage>
        <taxon>Eukaryota</taxon>
        <taxon>Viridiplantae</taxon>
        <taxon>Streptophyta</taxon>
        <taxon>Embryophyta</taxon>
        <taxon>Tracheophyta</taxon>
        <taxon>Spermatophyta</taxon>
        <taxon>Magnoliopsida</taxon>
        <taxon>eudicotyledons</taxon>
        <taxon>Gunneridae</taxon>
        <taxon>Pentapetalae</taxon>
        <taxon>asterids</taxon>
        <taxon>lamiids</taxon>
        <taxon>Solanales</taxon>
        <taxon>Solanaceae</taxon>
        <taxon>Solanoideae</taxon>
        <taxon>Solaneae</taxon>
        <taxon>Solanum</taxon>
    </lineage>
</organism>
<protein>
    <recommendedName>
        <fullName evidence="1">Integrase catalytic domain-containing protein</fullName>
    </recommendedName>
</protein>
<evidence type="ECO:0000313" key="2">
    <source>
        <dbReference type="EMBL" id="WMV25019.1"/>
    </source>
</evidence>
<evidence type="ECO:0000259" key="1">
    <source>
        <dbReference type="PROSITE" id="PS50994"/>
    </source>
</evidence>
<gene>
    <name evidence="2" type="ORF">MTR67_018404</name>
</gene>
<keyword evidence="3" id="KW-1185">Reference proteome</keyword>
<dbReference type="PANTHER" id="PTHR45835">
    <property type="entry name" value="YALI0A06105P"/>
    <property type="match status" value="1"/>
</dbReference>
<feature type="domain" description="Integrase catalytic" evidence="1">
    <location>
        <begin position="1"/>
        <end position="64"/>
    </location>
</feature>